<dbReference type="InterPro" id="IPR056884">
    <property type="entry name" value="NPHP3-like_N"/>
</dbReference>
<dbReference type="EMBL" id="MU858323">
    <property type="protein sequence ID" value="KAK4207059.1"/>
    <property type="molecule type" value="Genomic_DNA"/>
</dbReference>
<dbReference type="PANTHER" id="PTHR10039">
    <property type="entry name" value="AMELOGENIN"/>
    <property type="match status" value="1"/>
</dbReference>
<dbReference type="AlphaFoldDB" id="A0AAN6XUQ2"/>
<evidence type="ECO:0000256" key="1">
    <source>
        <dbReference type="ARBA" id="ARBA00022737"/>
    </source>
</evidence>
<evidence type="ECO:0000313" key="4">
    <source>
        <dbReference type="EMBL" id="KAK4207059.1"/>
    </source>
</evidence>
<dbReference type="Gene3D" id="3.40.50.300">
    <property type="entry name" value="P-loop containing nucleotide triphosphate hydrolases"/>
    <property type="match status" value="1"/>
</dbReference>
<evidence type="ECO:0000256" key="2">
    <source>
        <dbReference type="SAM" id="MobiDB-lite"/>
    </source>
</evidence>
<reference evidence="4" key="2">
    <citation type="submission" date="2023-05" db="EMBL/GenBank/DDBJ databases">
        <authorList>
            <consortium name="Lawrence Berkeley National Laboratory"/>
            <person name="Steindorff A."/>
            <person name="Hensen N."/>
            <person name="Bonometti L."/>
            <person name="Westerberg I."/>
            <person name="Brannstrom I.O."/>
            <person name="Guillou S."/>
            <person name="Cros-Aarteil S."/>
            <person name="Calhoun S."/>
            <person name="Haridas S."/>
            <person name="Kuo A."/>
            <person name="Mondo S."/>
            <person name="Pangilinan J."/>
            <person name="Riley R."/>
            <person name="Labutti K."/>
            <person name="Andreopoulos B."/>
            <person name="Lipzen A."/>
            <person name="Chen C."/>
            <person name="Yanf M."/>
            <person name="Daum C."/>
            <person name="Ng V."/>
            <person name="Clum A."/>
            <person name="Ohm R."/>
            <person name="Martin F."/>
            <person name="Silar P."/>
            <person name="Natvig D."/>
            <person name="Lalanne C."/>
            <person name="Gautier V."/>
            <person name="Ament-Velasquez S.L."/>
            <person name="Kruys A."/>
            <person name="Hutchinson M.I."/>
            <person name="Powell A.J."/>
            <person name="Barry K."/>
            <person name="Miller A.N."/>
            <person name="Grigoriev I.V."/>
            <person name="Debuchy R."/>
            <person name="Gladieux P."/>
            <person name="Thoren M.H."/>
            <person name="Johannesson H."/>
        </authorList>
    </citation>
    <scope>NUCLEOTIDE SEQUENCE</scope>
    <source>
        <strain evidence="4">PSN293</strain>
    </source>
</reference>
<proteinExistence type="predicted"/>
<gene>
    <name evidence="4" type="ORF">QBC37DRAFT_102642</name>
</gene>
<feature type="region of interest" description="Disordered" evidence="2">
    <location>
        <begin position="988"/>
        <end position="1008"/>
    </location>
</feature>
<dbReference type="InterPro" id="IPR027417">
    <property type="entry name" value="P-loop_NTPase"/>
</dbReference>
<dbReference type="Pfam" id="PF24883">
    <property type="entry name" value="NPHP3_N"/>
    <property type="match status" value="1"/>
</dbReference>
<dbReference type="Gene3D" id="1.25.40.10">
    <property type="entry name" value="Tetratricopeptide repeat domain"/>
    <property type="match status" value="1"/>
</dbReference>
<comment type="caution">
    <text evidence="4">The sequence shown here is derived from an EMBL/GenBank/DDBJ whole genome shotgun (WGS) entry which is preliminary data.</text>
</comment>
<evidence type="ECO:0000259" key="3">
    <source>
        <dbReference type="Pfam" id="PF24883"/>
    </source>
</evidence>
<dbReference type="SUPFAM" id="SSF48452">
    <property type="entry name" value="TPR-like"/>
    <property type="match status" value="2"/>
</dbReference>
<dbReference type="SUPFAM" id="SSF52540">
    <property type="entry name" value="P-loop containing nucleoside triphosphate hydrolases"/>
    <property type="match status" value="1"/>
</dbReference>
<dbReference type="PANTHER" id="PTHR10039:SF17">
    <property type="entry name" value="FUNGAL STAND N-TERMINAL GOODBYE DOMAIN-CONTAINING PROTEIN-RELATED"/>
    <property type="match status" value="1"/>
</dbReference>
<name>A0AAN6XUQ2_9PEZI</name>
<dbReference type="InterPro" id="IPR011990">
    <property type="entry name" value="TPR-like_helical_dom_sf"/>
</dbReference>
<reference evidence="4" key="1">
    <citation type="journal article" date="2023" name="Mol. Phylogenet. Evol.">
        <title>Genome-scale phylogeny and comparative genomics of the fungal order Sordariales.</title>
        <authorList>
            <person name="Hensen N."/>
            <person name="Bonometti L."/>
            <person name="Westerberg I."/>
            <person name="Brannstrom I.O."/>
            <person name="Guillou S."/>
            <person name="Cros-Aarteil S."/>
            <person name="Calhoun S."/>
            <person name="Haridas S."/>
            <person name="Kuo A."/>
            <person name="Mondo S."/>
            <person name="Pangilinan J."/>
            <person name="Riley R."/>
            <person name="LaButti K."/>
            <person name="Andreopoulos B."/>
            <person name="Lipzen A."/>
            <person name="Chen C."/>
            <person name="Yan M."/>
            <person name="Daum C."/>
            <person name="Ng V."/>
            <person name="Clum A."/>
            <person name="Steindorff A."/>
            <person name="Ohm R.A."/>
            <person name="Martin F."/>
            <person name="Silar P."/>
            <person name="Natvig D.O."/>
            <person name="Lalanne C."/>
            <person name="Gautier V."/>
            <person name="Ament-Velasquez S.L."/>
            <person name="Kruys A."/>
            <person name="Hutchinson M.I."/>
            <person name="Powell A.J."/>
            <person name="Barry K."/>
            <person name="Miller A.N."/>
            <person name="Grigoriev I.V."/>
            <person name="Debuchy R."/>
            <person name="Gladieux P."/>
            <person name="Hiltunen Thoren M."/>
            <person name="Johannesson H."/>
        </authorList>
    </citation>
    <scope>NUCLEOTIDE SEQUENCE</scope>
    <source>
        <strain evidence="4">PSN293</strain>
    </source>
</reference>
<keyword evidence="5" id="KW-1185">Reference proteome</keyword>
<protein>
    <recommendedName>
        <fullName evidence="3">Nephrocystin 3-like N-terminal domain-containing protein</fullName>
    </recommendedName>
</protein>
<sequence>MTTLDAWVNQPSVKCTQNTDRLHADGSGSVGIKHQVVNHAMVRKDLRFIIRQLEGMREEFAAHHEMTARNGQRCPPHHDRERDIDMCRLIWDRSRQDASTPSRVMEWLEKAHQSVGQGDGHSPAEGTGNWLLVDGSFVKWRTRKVPEILWILGQPGSGKSCLLETLTEHLQKTEGSLVIWCSLRQLRDPERSTPSALVASILFQVLQHNNALAGQPRIDAGLRGLIKTPTQNPHNCPFKKLWPVCLEALKIAAQSQHTFLVIDAWDECRFSSGDPQPSDFLKDLRDLSSSTSISVAISSRPDATILGLDPPPRLRVDIDQGLNSGDLHQFALREVQRSVIPSEYHSEVMEQIEAKAAGNFLWTRAFIEYLCQPCERQVFLERLHHSPPDFDTICDKMVRHHSKNLNQRQRDSRQVIYELVCGSAEPPSLEMVGRILHFGKYDYLRTVTEIAGPLVLVKDGRVTLTHLAVKEWLTKISTALSCSPDGALFVDPLKSHERLAEECLRILLELQYASKWRIGQYLHRNFARYAKLHFRLNIPLPDVEPETTSFQYAAKYWVYHLIRVPKPPRTLIDLAQNFIRGKQFAYWSEYSLDRDDNDFHVIRVAYSDLLGWVKTLPDCELAVTLKDYYSYPYEQLGQEYKESASEDRELQWLTNMSLARFFIDLGTALKAIPVLDETVTGLTNDLGNRNPLTIKARTERATLYFQQGPKKLCEAYEDFSQLTRIQKEVLGLDNPELYKTMLGLGGAEYFMNRYPEALGSIGEAGMGALRLCGPDSVQYMNTEVWISYVLVEIGRLDEALAKLSKLVQKRRKMYGDRDIYALQVQSSVGDIKRKLGQHAESLADLHDTVTFMRNMFHLDAIWSLDPTISYVIALRDFGKRKEALDLLGDIEKEAGLDPDSDERPLMHYRYCQVNHVRALLLSDGGRRDEAITLLQGILINTDRGRYNRPLLWIILDLAVLLRRRDKKGDWKQAEANFDHIVKVQTATAGQGTGSPGCDPDDEPEPDPPRLLRLAEKALVLVRTRKFQEVDELFEREEVEWFCPEDLWISFGSPAADTAWMKAP</sequence>
<organism evidence="4 5">
    <name type="scientific">Rhypophila decipiens</name>
    <dbReference type="NCBI Taxonomy" id="261697"/>
    <lineage>
        <taxon>Eukaryota</taxon>
        <taxon>Fungi</taxon>
        <taxon>Dikarya</taxon>
        <taxon>Ascomycota</taxon>
        <taxon>Pezizomycotina</taxon>
        <taxon>Sordariomycetes</taxon>
        <taxon>Sordariomycetidae</taxon>
        <taxon>Sordariales</taxon>
        <taxon>Naviculisporaceae</taxon>
        <taxon>Rhypophila</taxon>
    </lineage>
</organism>
<evidence type="ECO:0000313" key="5">
    <source>
        <dbReference type="Proteomes" id="UP001301769"/>
    </source>
</evidence>
<accession>A0AAN6XUQ2</accession>
<dbReference type="Proteomes" id="UP001301769">
    <property type="component" value="Unassembled WGS sequence"/>
</dbReference>
<feature type="domain" description="Nephrocystin 3-like N-terminal" evidence="3">
    <location>
        <begin position="126"/>
        <end position="300"/>
    </location>
</feature>
<keyword evidence="1" id="KW-0677">Repeat</keyword>